<proteinExistence type="predicted"/>
<dbReference type="Gene3D" id="3.40.50.10540">
    <property type="entry name" value="Crotonobetainyl-coa:carnitine coa-transferase, domain 1"/>
    <property type="match status" value="1"/>
</dbReference>
<dbReference type="InterPro" id="IPR044855">
    <property type="entry name" value="CoA-Trfase_III_dom3_sf"/>
</dbReference>
<name>A0A2A9HG68_TEPT2</name>
<dbReference type="AlphaFoldDB" id="A0A2A9HG68"/>
<keyword evidence="1 2" id="KW-0808">Transferase</keyword>
<dbReference type="Proteomes" id="UP000223071">
    <property type="component" value="Unassembled WGS sequence"/>
</dbReference>
<comment type="caution">
    <text evidence="2">The sequence shown here is derived from an EMBL/GenBank/DDBJ whole genome shotgun (WGS) entry which is preliminary data.</text>
</comment>
<evidence type="ECO:0000313" key="2">
    <source>
        <dbReference type="EMBL" id="PFG74788.1"/>
    </source>
</evidence>
<keyword evidence="3" id="KW-1185">Reference proteome</keyword>
<gene>
    <name evidence="2" type="ORF">A9A59_2029</name>
</gene>
<dbReference type="PANTHER" id="PTHR48207">
    <property type="entry name" value="SUCCINATE--HYDROXYMETHYLGLUTARATE COA-TRANSFERASE"/>
    <property type="match status" value="1"/>
</dbReference>
<dbReference type="EMBL" id="PDJQ01000001">
    <property type="protein sequence ID" value="PFG74788.1"/>
    <property type="molecule type" value="Genomic_DNA"/>
</dbReference>
<reference evidence="2 3" key="1">
    <citation type="submission" date="2017-09" db="EMBL/GenBank/DDBJ databases">
        <title>Sequencing the genomes of two abundant thermophiles in Great Basin hot springs: Thermocrinis jamiesonii and novel Chloroflexi Thermoflexus hugenholtzii.</title>
        <authorList>
            <person name="Hedlund B."/>
        </authorList>
    </citation>
    <scope>NUCLEOTIDE SEQUENCE [LARGE SCALE GENOMIC DNA]</scope>
    <source>
        <strain evidence="2 3">G233</strain>
    </source>
</reference>
<dbReference type="GO" id="GO:0008410">
    <property type="term" value="F:CoA-transferase activity"/>
    <property type="evidence" value="ECO:0007669"/>
    <property type="project" value="TreeGrafter"/>
</dbReference>
<evidence type="ECO:0000256" key="1">
    <source>
        <dbReference type="ARBA" id="ARBA00022679"/>
    </source>
</evidence>
<dbReference type="Pfam" id="PF02515">
    <property type="entry name" value="CoA_transf_3"/>
    <property type="match status" value="1"/>
</dbReference>
<dbReference type="PANTHER" id="PTHR48207:SF3">
    <property type="entry name" value="SUCCINATE--HYDROXYMETHYLGLUTARATE COA-TRANSFERASE"/>
    <property type="match status" value="1"/>
</dbReference>
<protein>
    <submittedName>
        <fullName evidence="2">Benzylsuccinate CoA-transferase BbsF subunit</fullName>
    </submittedName>
</protein>
<accession>A0A2A9HG68</accession>
<dbReference type="Gene3D" id="3.30.1540.10">
    <property type="entry name" value="formyl-coa transferase, domain 3"/>
    <property type="match status" value="1"/>
</dbReference>
<dbReference type="SUPFAM" id="SSF89796">
    <property type="entry name" value="CoA-transferase family III (CaiB/BaiF)"/>
    <property type="match status" value="1"/>
</dbReference>
<dbReference type="InterPro" id="IPR003673">
    <property type="entry name" value="CoA-Trfase_fam_III"/>
</dbReference>
<sequence>MPKKPLEGLRVADFSWYGAGPIAGNTLSQFGAEVIRVESETRPDGLRRVHPFAMNPDGTFKTGYNVSGYFNNFNTGKLSIQLNLNVPKGQEVAYRLIEKCDVFLTNFTPRVIDKWNLRYEQISAVNPRIIAAYAPMQGLTGPHRDFLGFGAVLTPVTGISHMSGFPHRPPIGVGTNYPDYVINPGHTVTAILAALRYRNRTGKGQLIELPQIESVVNALGTAVLEYLVNGDNPTRMGNRSLNASPHGAFRCADDPESVGSVDRWVVIACRDDREWAAAAAALGHPEAAADPRFATFEARKANEDELEALIASWVRDRKAEDVAAALQAAGVPAGVVQNAQDLLERDEHMRARGYYQYVEHPEAGREAHDGPAFRLSATPGSVPGPAPLLGEHTMEVCERIIGLSMDEVADLLAEGVLV</sequence>
<organism evidence="2 3">
    <name type="scientific">Tepidiforma thermophila (strain KCTC 52669 / CGMCC 1.13589 / G233)</name>
    <dbReference type="NCBI Taxonomy" id="2761530"/>
    <lineage>
        <taxon>Bacteria</taxon>
        <taxon>Bacillati</taxon>
        <taxon>Chloroflexota</taxon>
        <taxon>Tepidiformia</taxon>
        <taxon>Tepidiformales</taxon>
        <taxon>Tepidiformaceae</taxon>
        <taxon>Tepidiforma</taxon>
    </lineage>
</organism>
<dbReference type="RefSeq" id="WP_098504144.1">
    <property type="nucleotide sequence ID" value="NZ_PDJQ01000001.1"/>
</dbReference>
<dbReference type="InterPro" id="IPR050483">
    <property type="entry name" value="CoA-transferase_III_domain"/>
</dbReference>
<dbReference type="InterPro" id="IPR023606">
    <property type="entry name" value="CoA-Trfase_III_dom_1_sf"/>
</dbReference>
<evidence type="ECO:0000313" key="3">
    <source>
        <dbReference type="Proteomes" id="UP000223071"/>
    </source>
</evidence>